<organism evidence="1">
    <name type="scientific">Arundo donax</name>
    <name type="common">Giant reed</name>
    <name type="synonym">Donax arundinaceus</name>
    <dbReference type="NCBI Taxonomy" id="35708"/>
    <lineage>
        <taxon>Eukaryota</taxon>
        <taxon>Viridiplantae</taxon>
        <taxon>Streptophyta</taxon>
        <taxon>Embryophyta</taxon>
        <taxon>Tracheophyta</taxon>
        <taxon>Spermatophyta</taxon>
        <taxon>Magnoliopsida</taxon>
        <taxon>Liliopsida</taxon>
        <taxon>Poales</taxon>
        <taxon>Poaceae</taxon>
        <taxon>PACMAD clade</taxon>
        <taxon>Arundinoideae</taxon>
        <taxon>Arundineae</taxon>
        <taxon>Arundo</taxon>
    </lineage>
</organism>
<dbReference type="AlphaFoldDB" id="A0A0A9BLX1"/>
<sequence>MTLGLICPDEKLAALGHHCIRLLPVQAQEGTPYSYSIK</sequence>
<dbReference type="EMBL" id="GBRH01234772">
    <property type="protein sequence ID" value="JAD63123.1"/>
    <property type="molecule type" value="Transcribed_RNA"/>
</dbReference>
<name>A0A0A9BLX1_ARUDO</name>
<protein>
    <submittedName>
        <fullName evidence="1">Uncharacterized protein</fullName>
    </submittedName>
</protein>
<accession>A0A0A9BLX1</accession>
<reference evidence="1" key="1">
    <citation type="submission" date="2014-09" db="EMBL/GenBank/DDBJ databases">
        <authorList>
            <person name="Magalhaes I.L.F."/>
            <person name="Oliveira U."/>
            <person name="Santos F.R."/>
            <person name="Vidigal T.H.D.A."/>
            <person name="Brescovit A.D."/>
            <person name="Santos A.J."/>
        </authorList>
    </citation>
    <scope>NUCLEOTIDE SEQUENCE</scope>
    <source>
        <tissue evidence="1">Shoot tissue taken approximately 20 cm above the soil surface</tissue>
    </source>
</reference>
<proteinExistence type="predicted"/>
<evidence type="ECO:0000313" key="1">
    <source>
        <dbReference type="EMBL" id="JAD63123.1"/>
    </source>
</evidence>
<reference evidence="1" key="2">
    <citation type="journal article" date="2015" name="Data Brief">
        <title>Shoot transcriptome of the giant reed, Arundo donax.</title>
        <authorList>
            <person name="Barrero R.A."/>
            <person name="Guerrero F.D."/>
            <person name="Moolhuijzen P."/>
            <person name="Goolsby J.A."/>
            <person name="Tidwell J."/>
            <person name="Bellgard S.E."/>
            <person name="Bellgard M.I."/>
        </authorList>
    </citation>
    <scope>NUCLEOTIDE SEQUENCE</scope>
    <source>
        <tissue evidence="1">Shoot tissue taken approximately 20 cm above the soil surface</tissue>
    </source>
</reference>